<feature type="domain" description="PRD" evidence="2">
    <location>
        <begin position="171"/>
        <end position="280"/>
    </location>
</feature>
<dbReference type="RefSeq" id="WP_086274116.1">
    <property type="nucleotide sequence ID" value="NZ_NGKU01000001.1"/>
</dbReference>
<dbReference type="Gene3D" id="1.10.1790.10">
    <property type="entry name" value="PRD domain"/>
    <property type="match status" value="2"/>
</dbReference>
<dbReference type="InterPro" id="IPR036650">
    <property type="entry name" value="CAT_RNA-bd_dom_sf"/>
</dbReference>
<feature type="domain" description="PRD" evidence="2">
    <location>
        <begin position="65"/>
        <end position="170"/>
    </location>
</feature>
<dbReference type="SUPFAM" id="SSF50151">
    <property type="entry name" value="SacY-like RNA-binding domain"/>
    <property type="match status" value="1"/>
</dbReference>
<evidence type="ECO:0000313" key="3">
    <source>
        <dbReference type="EMBL" id="OTN76127.1"/>
    </source>
</evidence>
<dbReference type="Gene3D" id="2.30.24.10">
    <property type="entry name" value="CAT RNA-binding domain"/>
    <property type="match status" value="1"/>
</dbReference>
<dbReference type="GO" id="GO:0003723">
    <property type="term" value="F:RNA binding"/>
    <property type="evidence" value="ECO:0007669"/>
    <property type="project" value="InterPro"/>
</dbReference>
<dbReference type="Pfam" id="PF03123">
    <property type="entry name" value="CAT_RBD"/>
    <property type="match status" value="1"/>
</dbReference>
<dbReference type="PANTHER" id="PTHR30185">
    <property type="entry name" value="CRYPTIC BETA-GLUCOSIDE BGL OPERON ANTITERMINATOR"/>
    <property type="match status" value="1"/>
</dbReference>
<sequence length="280" mass="32661">MIINKVLNNNVVITNDEHQNEMIVMGRGIAFKKKIGDTIPAETIDKVYRLDNPIVLNQFQELVADLPVEYLELSDQIIEYARKELSSPINDTIYISLTDHMHSAIERAKKGITVKNVLLWDIKRFFPDEYRVGLKAIDKISARYGVRLPEDEAGFVALHLVNAQTDNEDQGNIAALTQTMQEIINIVKYFFKTTFDEDSVYFYRFTTHLRFFVSRMLNQSQHTDETDEELLAMVKQKYHNAFQCVQKINTFLHNKYAYQMSSDEQLYLTIHIARLVQKNR</sequence>
<dbReference type="EMBL" id="NGKU01000001">
    <property type="protein sequence ID" value="OTN76127.1"/>
    <property type="molecule type" value="Genomic_DNA"/>
</dbReference>
<keyword evidence="1" id="KW-0677">Repeat</keyword>
<dbReference type="InterPro" id="IPR004341">
    <property type="entry name" value="CAT_RNA-bd_dom"/>
</dbReference>
<dbReference type="PANTHER" id="PTHR30185:SF15">
    <property type="entry name" value="CRYPTIC BETA-GLUCOSIDE BGL OPERON ANTITERMINATOR"/>
    <property type="match status" value="1"/>
</dbReference>
<evidence type="ECO:0000313" key="4">
    <source>
        <dbReference type="Proteomes" id="UP000195043"/>
    </source>
</evidence>
<dbReference type="AlphaFoldDB" id="A0A242A513"/>
<name>A0A242A513_9ENTE</name>
<dbReference type="SMART" id="SM01061">
    <property type="entry name" value="CAT_RBD"/>
    <property type="match status" value="1"/>
</dbReference>
<dbReference type="SUPFAM" id="SSF63520">
    <property type="entry name" value="PTS-regulatory domain, PRD"/>
    <property type="match status" value="2"/>
</dbReference>
<accession>A0A242A513</accession>
<gene>
    <name evidence="3" type="ORF">A5886_001204</name>
</gene>
<reference evidence="3 4" key="1">
    <citation type="submission" date="2017-05" db="EMBL/GenBank/DDBJ databases">
        <title>The Genome Sequence of Enterococcus sp. 8G7_MSG3316.</title>
        <authorList>
            <consortium name="The Broad Institute Genomics Platform"/>
            <consortium name="The Broad Institute Genomic Center for Infectious Diseases"/>
            <person name="Earl A."/>
            <person name="Manson A."/>
            <person name="Schwartman J."/>
            <person name="Gilmore M."/>
            <person name="Abouelleil A."/>
            <person name="Cao P."/>
            <person name="Chapman S."/>
            <person name="Cusick C."/>
            <person name="Shea T."/>
            <person name="Young S."/>
            <person name="Neafsey D."/>
            <person name="Nusbaum C."/>
            <person name="Birren B."/>
        </authorList>
    </citation>
    <scope>NUCLEOTIDE SEQUENCE [LARGE SCALE GENOMIC DNA]</scope>
    <source>
        <strain evidence="3 4">8G7_MSG3316</strain>
    </source>
</reference>
<comment type="caution">
    <text evidence="3">The sequence shown here is derived from an EMBL/GenBank/DDBJ whole genome shotgun (WGS) entry which is preliminary data.</text>
</comment>
<dbReference type="InterPro" id="IPR036634">
    <property type="entry name" value="PRD_sf"/>
</dbReference>
<dbReference type="Proteomes" id="UP000195043">
    <property type="component" value="Unassembled WGS sequence"/>
</dbReference>
<dbReference type="STRING" id="1834191.A5886_001204"/>
<dbReference type="Pfam" id="PF00874">
    <property type="entry name" value="PRD"/>
    <property type="match status" value="2"/>
</dbReference>
<dbReference type="GO" id="GO:0006355">
    <property type="term" value="P:regulation of DNA-templated transcription"/>
    <property type="evidence" value="ECO:0007669"/>
    <property type="project" value="InterPro"/>
</dbReference>
<dbReference type="PROSITE" id="PS51372">
    <property type="entry name" value="PRD_2"/>
    <property type="match status" value="2"/>
</dbReference>
<evidence type="ECO:0000259" key="2">
    <source>
        <dbReference type="PROSITE" id="PS51372"/>
    </source>
</evidence>
<protein>
    <recommendedName>
        <fullName evidence="2">PRD domain-containing protein</fullName>
    </recommendedName>
</protein>
<dbReference type="NCBIfam" id="NF046042">
    <property type="entry name" value="LicT"/>
    <property type="match status" value="1"/>
</dbReference>
<dbReference type="InterPro" id="IPR011608">
    <property type="entry name" value="PRD"/>
</dbReference>
<organism evidence="3 4">
    <name type="scientific">Candidatus Enterococcus testudinis</name>
    <dbReference type="NCBI Taxonomy" id="1834191"/>
    <lineage>
        <taxon>Bacteria</taxon>
        <taxon>Bacillati</taxon>
        <taxon>Bacillota</taxon>
        <taxon>Bacilli</taxon>
        <taxon>Lactobacillales</taxon>
        <taxon>Enterococcaceae</taxon>
        <taxon>Enterococcus</taxon>
    </lineage>
</organism>
<evidence type="ECO:0000256" key="1">
    <source>
        <dbReference type="ARBA" id="ARBA00022737"/>
    </source>
</evidence>
<dbReference type="InterPro" id="IPR050661">
    <property type="entry name" value="BglG_antiterminators"/>
</dbReference>
<proteinExistence type="predicted"/>
<dbReference type="OrthoDB" id="9813552at2"/>
<keyword evidence="4" id="KW-1185">Reference proteome</keyword>